<evidence type="ECO:0000259" key="3">
    <source>
        <dbReference type="PROSITE" id="PS50887"/>
    </source>
</evidence>
<feature type="domain" description="GGDEF" evidence="3">
    <location>
        <begin position="442"/>
        <end position="593"/>
    </location>
</feature>
<dbReference type="InterPro" id="IPR001633">
    <property type="entry name" value="EAL_dom"/>
</dbReference>
<gene>
    <name evidence="4" type="ORF">SAMN02982919_00511</name>
</gene>
<organism evidence="4 5">
    <name type="scientific">Giesbergeria anulus</name>
    <dbReference type="NCBI Taxonomy" id="180197"/>
    <lineage>
        <taxon>Bacteria</taxon>
        <taxon>Pseudomonadati</taxon>
        <taxon>Pseudomonadota</taxon>
        <taxon>Betaproteobacteria</taxon>
        <taxon>Burkholderiales</taxon>
        <taxon>Comamonadaceae</taxon>
        <taxon>Giesbergeria</taxon>
    </lineage>
</organism>
<dbReference type="InterPro" id="IPR000644">
    <property type="entry name" value="CBS_dom"/>
</dbReference>
<protein>
    <recommendedName>
        <fullName evidence="1">diguanylate cyclase</fullName>
        <ecNumber evidence="1">2.7.7.65</ecNumber>
    </recommendedName>
</protein>
<dbReference type="Gene3D" id="3.30.70.270">
    <property type="match status" value="1"/>
</dbReference>
<feature type="domain" description="EAL" evidence="2">
    <location>
        <begin position="15"/>
        <end position="263"/>
    </location>
</feature>
<dbReference type="STRING" id="180197.SAMN02982919_00511"/>
<dbReference type="Gene3D" id="3.20.20.450">
    <property type="entry name" value="EAL domain"/>
    <property type="match status" value="1"/>
</dbReference>
<sequence length="595" mass="65431">MFANLVKAAAHDNACHACAQEVHAVLDDHSLMARFRPVADFSHCDIAGYIASVRGPAGMLRGAYERLTQISGTIGRLHHFTCDAFATVLAQFLDYECRGLVFAPVPKGAIETFGLPLAKELVRIAQASAIVPDRVVLMVPDVRADAYPEVAQWLRYVRAQGLRVAARTLLCHSAEQQLWSQAEVDFTLLDEETLDSMDLVGANPLQHLLPVEIQRGRQLLASGIANKNELHALMQMGVRYGASHFIGRPNQVPTRALSAAAHKAITVGHPETGNLGAKPSRVLERLLIKSPPVTPMTFAGDVFDRFEGNPDLRAVAVVEHGKPLGLISRYEMIDVMARSFRKEIFGHKPCQRFMDDEPLMVDVGTALEEVAHLVVGADPRHLISGFVVTDSGHYLGIGWVQDLLREVTSMQMESARYANPLTQLPGNVPINQHIDHLLGSGREHCVVYCDLDNFKPFNDVYGYAKGDEVIKLTARVLTQACAADIDYVGHIGGDDFILICCSPDWRQRCQAALDSFATEIMSFFSNDDLERGGYVTENRKGLPEFHPLISLSLGAVEIKAGMFTNHLEVAKVAAEVKKKAKSIPGNSLYINHRHP</sequence>
<evidence type="ECO:0000313" key="5">
    <source>
        <dbReference type="Proteomes" id="UP000199766"/>
    </source>
</evidence>
<dbReference type="InterPro" id="IPR035919">
    <property type="entry name" value="EAL_sf"/>
</dbReference>
<dbReference type="InterPro" id="IPR000160">
    <property type="entry name" value="GGDEF_dom"/>
</dbReference>
<dbReference type="CDD" id="cd01949">
    <property type="entry name" value="GGDEF"/>
    <property type="match status" value="1"/>
</dbReference>
<dbReference type="EMBL" id="FOGD01000001">
    <property type="protein sequence ID" value="SEQ35453.1"/>
    <property type="molecule type" value="Genomic_DNA"/>
</dbReference>
<dbReference type="GO" id="GO:0043709">
    <property type="term" value="P:cell adhesion involved in single-species biofilm formation"/>
    <property type="evidence" value="ECO:0007669"/>
    <property type="project" value="TreeGrafter"/>
</dbReference>
<reference evidence="4 5" key="1">
    <citation type="submission" date="2016-10" db="EMBL/GenBank/DDBJ databases">
        <authorList>
            <person name="de Groot N.N."/>
        </authorList>
    </citation>
    <scope>NUCLEOTIDE SEQUENCE [LARGE SCALE GENOMIC DNA]</scope>
    <source>
        <strain evidence="4 5">ATCC 35958</strain>
    </source>
</reference>
<dbReference type="GO" id="GO:1902201">
    <property type="term" value="P:negative regulation of bacterial-type flagellum-dependent cell motility"/>
    <property type="evidence" value="ECO:0007669"/>
    <property type="project" value="TreeGrafter"/>
</dbReference>
<keyword evidence="5" id="KW-1185">Reference proteome</keyword>
<dbReference type="Pfam" id="PF00571">
    <property type="entry name" value="CBS"/>
    <property type="match status" value="1"/>
</dbReference>
<dbReference type="GO" id="GO:0005886">
    <property type="term" value="C:plasma membrane"/>
    <property type="evidence" value="ECO:0007669"/>
    <property type="project" value="TreeGrafter"/>
</dbReference>
<dbReference type="Pfam" id="PF00990">
    <property type="entry name" value="GGDEF"/>
    <property type="match status" value="1"/>
</dbReference>
<dbReference type="PANTHER" id="PTHR45138">
    <property type="entry name" value="REGULATORY COMPONENTS OF SENSORY TRANSDUCTION SYSTEM"/>
    <property type="match status" value="1"/>
</dbReference>
<dbReference type="AlphaFoldDB" id="A0A1H9FDC1"/>
<dbReference type="GO" id="GO:0052621">
    <property type="term" value="F:diguanylate cyclase activity"/>
    <property type="evidence" value="ECO:0007669"/>
    <property type="project" value="UniProtKB-EC"/>
</dbReference>
<accession>A0A1H9FDC1</accession>
<dbReference type="SUPFAM" id="SSF54631">
    <property type="entry name" value="CBS-domain pair"/>
    <property type="match status" value="1"/>
</dbReference>
<dbReference type="SUPFAM" id="SSF141868">
    <property type="entry name" value="EAL domain-like"/>
    <property type="match status" value="1"/>
</dbReference>
<dbReference type="PROSITE" id="PS50883">
    <property type="entry name" value="EAL"/>
    <property type="match status" value="1"/>
</dbReference>
<dbReference type="EC" id="2.7.7.65" evidence="1"/>
<dbReference type="Gene3D" id="3.10.580.10">
    <property type="entry name" value="CBS-domain"/>
    <property type="match status" value="1"/>
</dbReference>
<dbReference type="InterPro" id="IPR046342">
    <property type="entry name" value="CBS_dom_sf"/>
</dbReference>
<dbReference type="RefSeq" id="WP_091452232.1">
    <property type="nucleotide sequence ID" value="NZ_FOGD01000001.1"/>
</dbReference>
<evidence type="ECO:0000313" key="4">
    <source>
        <dbReference type="EMBL" id="SEQ35453.1"/>
    </source>
</evidence>
<proteinExistence type="predicted"/>
<dbReference type="CDD" id="cd04598">
    <property type="entry name" value="CBS_pair_GGDEF_EAL"/>
    <property type="match status" value="1"/>
</dbReference>
<dbReference type="InterPro" id="IPR029787">
    <property type="entry name" value="Nucleotide_cyclase"/>
</dbReference>
<dbReference type="SUPFAM" id="SSF55073">
    <property type="entry name" value="Nucleotide cyclase"/>
    <property type="match status" value="1"/>
</dbReference>
<evidence type="ECO:0000256" key="1">
    <source>
        <dbReference type="ARBA" id="ARBA00012528"/>
    </source>
</evidence>
<dbReference type="InterPro" id="IPR050469">
    <property type="entry name" value="Diguanylate_Cyclase"/>
</dbReference>
<dbReference type="Proteomes" id="UP000199766">
    <property type="component" value="Unassembled WGS sequence"/>
</dbReference>
<dbReference type="SMART" id="SM00267">
    <property type="entry name" value="GGDEF"/>
    <property type="match status" value="1"/>
</dbReference>
<dbReference type="PANTHER" id="PTHR45138:SF25">
    <property type="entry name" value="GGDEF DOMAIN PROTEIN"/>
    <property type="match status" value="1"/>
</dbReference>
<name>A0A1H9FDC1_9BURK</name>
<dbReference type="NCBIfam" id="TIGR00254">
    <property type="entry name" value="GGDEF"/>
    <property type="match status" value="1"/>
</dbReference>
<evidence type="ECO:0000259" key="2">
    <source>
        <dbReference type="PROSITE" id="PS50883"/>
    </source>
</evidence>
<dbReference type="PROSITE" id="PS50887">
    <property type="entry name" value="GGDEF"/>
    <property type="match status" value="1"/>
</dbReference>
<dbReference type="InterPro" id="IPR043128">
    <property type="entry name" value="Rev_trsase/Diguanyl_cyclase"/>
</dbReference>
<dbReference type="OrthoDB" id="9813903at2"/>